<evidence type="ECO:0000313" key="1">
    <source>
        <dbReference type="EMBL" id="GAA0256638.1"/>
    </source>
</evidence>
<name>A0ABP3EBT4_9PSEU</name>
<dbReference type="RefSeq" id="WP_343938544.1">
    <property type="nucleotide sequence ID" value="NZ_BAAABU010000025.1"/>
</dbReference>
<proteinExistence type="predicted"/>
<gene>
    <name evidence="1" type="ORF">GCM10010492_66950</name>
</gene>
<protein>
    <submittedName>
        <fullName evidence="1">Uncharacterized protein</fullName>
    </submittedName>
</protein>
<organism evidence="1 2">
    <name type="scientific">Saccharothrix mutabilis subsp. mutabilis</name>
    <dbReference type="NCBI Taxonomy" id="66855"/>
    <lineage>
        <taxon>Bacteria</taxon>
        <taxon>Bacillati</taxon>
        <taxon>Actinomycetota</taxon>
        <taxon>Actinomycetes</taxon>
        <taxon>Pseudonocardiales</taxon>
        <taxon>Pseudonocardiaceae</taxon>
        <taxon>Saccharothrix</taxon>
    </lineage>
</organism>
<comment type="caution">
    <text evidence="1">The sequence shown here is derived from an EMBL/GenBank/DDBJ whole genome shotgun (WGS) entry which is preliminary data.</text>
</comment>
<reference evidence="2" key="1">
    <citation type="journal article" date="2019" name="Int. J. Syst. Evol. Microbiol.">
        <title>The Global Catalogue of Microorganisms (GCM) 10K type strain sequencing project: providing services to taxonomists for standard genome sequencing and annotation.</title>
        <authorList>
            <consortium name="The Broad Institute Genomics Platform"/>
            <consortium name="The Broad Institute Genome Sequencing Center for Infectious Disease"/>
            <person name="Wu L."/>
            <person name="Ma J."/>
        </authorList>
    </citation>
    <scope>NUCLEOTIDE SEQUENCE [LARGE SCALE GENOMIC DNA]</scope>
    <source>
        <strain evidence="2">JCM 3380</strain>
    </source>
</reference>
<sequence length="169" mass="18636">MWTTLAPALVAAIAALGGVTVGALVEPLKLGAARRARVREERAARCATLIEAAMKCRARLWALNLEHRRVASGTEADPARENELFELYRVARKELRQTVMLLRLSGPDKLVEAAMAVWEAERALRAARFTGDDGAVFDRNQPPKAIHEASRGLENVRHEFAMTARKLAV</sequence>
<keyword evidence="2" id="KW-1185">Reference proteome</keyword>
<evidence type="ECO:0000313" key="2">
    <source>
        <dbReference type="Proteomes" id="UP001500416"/>
    </source>
</evidence>
<accession>A0ABP3EBT4</accession>
<dbReference type="EMBL" id="BAAABU010000025">
    <property type="protein sequence ID" value="GAA0256638.1"/>
    <property type="molecule type" value="Genomic_DNA"/>
</dbReference>
<dbReference type="Proteomes" id="UP001500416">
    <property type="component" value="Unassembled WGS sequence"/>
</dbReference>